<dbReference type="InterPro" id="IPR036425">
    <property type="entry name" value="MoaB/Mog-like_dom_sf"/>
</dbReference>
<dbReference type="EMBL" id="JANTHZ010000005">
    <property type="protein sequence ID" value="MCS0496009.1"/>
    <property type="molecule type" value="Genomic_DNA"/>
</dbReference>
<reference evidence="3" key="1">
    <citation type="submission" date="2022-08" db="EMBL/GenBank/DDBJ databases">
        <authorList>
            <person name="Li F."/>
        </authorList>
    </citation>
    <scope>NUCLEOTIDE SEQUENCE</scope>
    <source>
        <strain evidence="3">MQZ15Z-1</strain>
    </source>
</reference>
<feature type="domain" description="MobA-like NTP transferase" evidence="2">
    <location>
        <begin position="341"/>
        <end position="504"/>
    </location>
</feature>
<protein>
    <submittedName>
        <fullName evidence="3">Molybdopterin-binding/glycosyltransferase family 2 protein</fullName>
    </submittedName>
</protein>
<accession>A0A9X2PEN9</accession>
<evidence type="ECO:0000313" key="4">
    <source>
        <dbReference type="Proteomes" id="UP001151088"/>
    </source>
</evidence>
<dbReference type="InterPro" id="IPR012184">
    <property type="entry name" value="Bifunc_Mopterin-bd"/>
</dbReference>
<dbReference type="PANTHER" id="PTHR43777">
    <property type="entry name" value="MOLYBDENUM COFACTOR CYTIDYLYLTRANSFERASE"/>
    <property type="match status" value="1"/>
</dbReference>
<sequence>MRFGRFPVDEAEGAVNVHALRLPGIELKKGAPIDRPTLEKLRAAGVKSIVAARLEPGDVGEDQAAARIAAAIAGDHVRVDRAFTGRANLRAGAAGLMRIDRRAVDALNRIDEAATLATLPEFHPVEAGAMVATVKIIPFAVPAGVMERIRLASGPMVQVAPFRLTRAAVICTMLPGSTEKVVAGTLRTMAARLAAAGARIVSEERVRHEDGALAPALRRALACGAEIAIVFGASAIADRLDVIPAGIEAAGGRIDHFGMPVDPGNLLLVGRIGDMPVLGAPGCARSPKENGFDWVLHRLLAGLDVTSHDIMSMGVGGLLMEIPSRPQPREKAPDGSEGIGVVVLAAGRGTRMPHAYKLTATVNGEPLVRRAVRAALASKQRPVVVVTGHEAEEVRRALAGLDVKFVHNPDFADGLSTSLKAGIAALPPKASGAVVTLADMPKVDAGLIDRLAEALDDEAGTLVAVPVAEGRRGNPVAWSARLFPELAALSGDIGARHLIAAHAEAVAEVPVEGDAAFADIDTREELEALEIHELAEKASVDAGPALDAMKAEDA</sequence>
<proteinExistence type="predicted"/>
<dbReference type="CDD" id="cd03522">
    <property type="entry name" value="MoeA_like"/>
    <property type="match status" value="1"/>
</dbReference>
<comment type="caution">
    <text evidence="3">The sequence shown here is derived from an EMBL/GenBank/DDBJ whole genome shotgun (WGS) entry which is preliminary data.</text>
</comment>
<organism evidence="3 4">
    <name type="scientific">Ancylobacter mangrovi</name>
    <dbReference type="NCBI Taxonomy" id="2972472"/>
    <lineage>
        <taxon>Bacteria</taxon>
        <taxon>Pseudomonadati</taxon>
        <taxon>Pseudomonadota</taxon>
        <taxon>Alphaproteobacteria</taxon>
        <taxon>Hyphomicrobiales</taxon>
        <taxon>Xanthobacteraceae</taxon>
        <taxon>Ancylobacter</taxon>
    </lineage>
</organism>
<evidence type="ECO:0000259" key="2">
    <source>
        <dbReference type="Pfam" id="PF12804"/>
    </source>
</evidence>
<dbReference type="SUPFAM" id="SSF53218">
    <property type="entry name" value="Molybdenum cofactor biosynthesis proteins"/>
    <property type="match status" value="1"/>
</dbReference>
<dbReference type="Gene3D" id="3.40.980.10">
    <property type="entry name" value="MoaB/Mog-like domain"/>
    <property type="match status" value="1"/>
</dbReference>
<dbReference type="SUPFAM" id="SSF53448">
    <property type="entry name" value="Nucleotide-diphospho-sugar transferases"/>
    <property type="match status" value="1"/>
</dbReference>
<dbReference type="Proteomes" id="UP001151088">
    <property type="component" value="Unassembled WGS sequence"/>
</dbReference>
<name>A0A9X2PEN9_9HYPH</name>
<keyword evidence="4" id="KW-1185">Reference proteome</keyword>
<dbReference type="PANTHER" id="PTHR43777:SF1">
    <property type="entry name" value="MOLYBDENUM COFACTOR CYTIDYLYLTRANSFERASE"/>
    <property type="match status" value="1"/>
</dbReference>
<dbReference type="Pfam" id="PF12804">
    <property type="entry name" value="NTP_transf_3"/>
    <property type="match status" value="1"/>
</dbReference>
<dbReference type="GO" id="GO:0016779">
    <property type="term" value="F:nucleotidyltransferase activity"/>
    <property type="evidence" value="ECO:0007669"/>
    <property type="project" value="UniProtKB-ARBA"/>
</dbReference>
<evidence type="ECO:0000256" key="1">
    <source>
        <dbReference type="ARBA" id="ARBA00022842"/>
    </source>
</evidence>
<dbReference type="PIRSF" id="PIRSF036626">
    <property type="entry name" value="MPTBd_MobAlike"/>
    <property type="match status" value="1"/>
</dbReference>
<dbReference type="AlphaFoldDB" id="A0A9X2PEN9"/>
<dbReference type="Gene3D" id="3.90.550.10">
    <property type="entry name" value="Spore Coat Polysaccharide Biosynthesis Protein SpsA, Chain A"/>
    <property type="match status" value="1"/>
</dbReference>
<dbReference type="InterPro" id="IPR025877">
    <property type="entry name" value="MobA-like_NTP_Trfase"/>
</dbReference>
<evidence type="ECO:0000313" key="3">
    <source>
        <dbReference type="EMBL" id="MCS0496009.1"/>
    </source>
</evidence>
<dbReference type="RefSeq" id="WP_258733173.1">
    <property type="nucleotide sequence ID" value="NZ_JANTHZ010000005.1"/>
</dbReference>
<dbReference type="CDD" id="cd04182">
    <property type="entry name" value="GT_2_like_f"/>
    <property type="match status" value="1"/>
</dbReference>
<dbReference type="InterPro" id="IPR029044">
    <property type="entry name" value="Nucleotide-diphossugar_trans"/>
</dbReference>
<gene>
    <name evidence="3" type="ORF">NVS89_12955</name>
</gene>
<keyword evidence="1" id="KW-0460">Magnesium</keyword>